<dbReference type="FunCoup" id="A0A6P4A2E9">
    <property type="interactions" value="1421"/>
</dbReference>
<protein>
    <submittedName>
        <fullName evidence="3">Uncharacterized protein LOC107423950</fullName>
    </submittedName>
</protein>
<accession>A0A6P4A2E9</accession>
<evidence type="ECO:0000313" key="2">
    <source>
        <dbReference type="Proteomes" id="UP001652623"/>
    </source>
</evidence>
<dbReference type="Proteomes" id="UP001652623">
    <property type="component" value="Chromosome 7"/>
</dbReference>
<keyword evidence="2" id="KW-1185">Reference proteome</keyword>
<organism evidence="2 3">
    <name type="scientific">Ziziphus jujuba</name>
    <name type="common">Chinese jujube</name>
    <name type="synonym">Ziziphus sativa</name>
    <dbReference type="NCBI Taxonomy" id="326968"/>
    <lineage>
        <taxon>Eukaryota</taxon>
        <taxon>Viridiplantae</taxon>
        <taxon>Streptophyta</taxon>
        <taxon>Embryophyta</taxon>
        <taxon>Tracheophyta</taxon>
        <taxon>Spermatophyta</taxon>
        <taxon>Magnoliopsida</taxon>
        <taxon>eudicotyledons</taxon>
        <taxon>Gunneridae</taxon>
        <taxon>Pentapetalae</taxon>
        <taxon>rosids</taxon>
        <taxon>fabids</taxon>
        <taxon>Rosales</taxon>
        <taxon>Rhamnaceae</taxon>
        <taxon>Paliureae</taxon>
        <taxon>Ziziphus</taxon>
    </lineage>
</organism>
<proteinExistence type="predicted"/>
<gene>
    <name evidence="3" type="primary">LOC107423950</name>
</gene>
<sequence>MLQFGAKSPIAIGSGSRSPSPTMTILPEITDLFARLASHSNDSSACHHNLIQEGEEALDRSISKLNQSLNLSDNSRVGVLDTVLSLMCFKAPEVFDSEIQYLVETIVTVLSSSISCKVLRFPKDEVLMIGSPISRRNCADLLEACSGVLGKLEEHGPLYNSILCAVVKAANSSTCYRYVDSARPTFDVKAINARSKAFSKLLGVLPKGISNDKNNIPFRLLLWYLDPLILKHDISNILQESRERPFLCVSEEFHERMDWRSIITCLVLSPIMFIETRALLHRWFLVTGLVTVLELLIVLASVILDVVSRPTWWNISLELGAKLLFSDAYFPYNHHLLRILAGSLSVDSLLQLVHVTSEPFSCTRKQSGSTIKQPASQVATIDHKSVWALAINFPNWFYFASALLFSEKCFQHINHSECTLGASRVGLTHNKEPHPSIAAARYIAWILSPVSKYRQDLLADCLVKISESWASKQFDLGAYEKKTASNRKVLKKLKFSNEEYNTSWRDCGCQTVALLIKEFKNIDMVYWKGTAKSYDSCDTEAFCNLVQQQNSLLRRVPLGILLGYLNQMDEDGCELLLHYATCGRIIQLTDTKTSSSDNVKCSHELWKNATWTDECNENEAVAGACLVFSLTDMVESMCASLFETEEAGEDYICLVKRRTGGYLTKCIKRQIQLNFDEDGNLLVMDLCRRLNRWRLQGKEVLEIQKDLDDVISLLGHKISCL</sequence>
<dbReference type="PANTHER" id="PTHR48221:SF2">
    <property type="entry name" value="ACYL-COA SYNTHETASE FAMILY PROTEIN"/>
    <property type="match status" value="1"/>
</dbReference>
<dbReference type="InParanoid" id="A0A6P4A2E9"/>
<dbReference type="PANTHER" id="PTHR48221">
    <property type="entry name" value="ACYL-COA SYNTHETASE FAMILY PROTEIN"/>
    <property type="match status" value="1"/>
</dbReference>
<evidence type="ECO:0000313" key="3">
    <source>
        <dbReference type="RefSeq" id="XP_015889094.4"/>
    </source>
</evidence>
<dbReference type="GeneID" id="107423950"/>
<dbReference type="RefSeq" id="XP_015889094.4">
    <property type="nucleotide sequence ID" value="XM_016033608.4"/>
</dbReference>
<dbReference type="AlphaFoldDB" id="A0A6P4A2E9"/>
<evidence type="ECO:0000256" key="1">
    <source>
        <dbReference type="SAM" id="MobiDB-lite"/>
    </source>
</evidence>
<feature type="region of interest" description="Disordered" evidence="1">
    <location>
        <begin position="1"/>
        <end position="20"/>
    </location>
</feature>
<reference evidence="3" key="1">
    <citation type="submission" date="2025-08" db="UniProtKB">
        <authorList>
            <consortium name="RefSeq"/>
        </authorList>
    </citation>
    <scope>IDENTIFICATION</scope>
    <source>
        <tissue evidence="3">Seedling</tissue>
    </source>
</reference>
<name>A0A6P4A2E9_ZIZJJ</name>
<dbReference type="KEGG" id="zju:107423950"/>